<proteinExistence type="predicted"/>
<gene>
    <name evidence="2" type="ORF">CP49_25790</name>
</gene>
<feature type="compositionally biased region" description="Basic residues" evidence="1">
    <location>
        <begin position="65"/>
        <end position="81"/>
    </location>
</feature>
<evidence type="ECO:0000256" key="1">
    <source>
        <dbReference type="SAM" id="MobiDB-lite"/>
    </source>
</evidence>
<dbReference type="Proteomes" id="UP000051913">
    <property type="component" value="Unassembled WGS sequence"/>
</dbReference>
<sequence length="142" mass="16322">MGKKADDVYTPEQRDVIKKMTVARETPEQRAKLDKGRAAIDRYIAIRDNQIPPLWAEKATTGSKAKPKSKPKKKKPGWQQRRVRPILRKLWLNGQPPADLSHKEIVARVNAIYGPLYDGHEVSRTTVFRVIDDLRKESLSIR</sequence>
<keyword evidence="3" id="KW-1185">Reference proteome</keyword>
<reference evidence="2 3" key="1">
    <citation type="submission" date="2014-03" db="EMBL/GenBank/DDBJ databases">
        <title>Bradyrhizobium valentinum sp. nov., isolated from effective nodules of Lupinus mariae-josephae, a lupine endemic of basic-lime soils in Eastern Spain.</title>
        <authorList>
            <person name="Duran D."/>
            <person name="Rey L."/>
            <person name="Navarro A."/>
            <person name="Busquets A."/>
            <person name="Imperial J."/>
            <person name="Ruiz-Argueso T."/>
        </authorList>
    </citation>
    <scope>NUCLEOTIDE SEQUENCE [LARGE SCALE GENOMIC DNA]</scope>
    <source>
        <strain evidence="2 3">LmjM3</strain>
    </source>
</reference>
<evidence type="ECO:0000313" key="2">
    <source>
        <dbReference type="EMBL" id="KRR14527.1"/>
    </source>
</evidence>
<accession>A0A0R3M8Y3</accession>
<dbReference type="EMBL" id="LLXX01000006">
    <property type="protein sequence ID" value="KRR14527.1"/>
    <property type="molecule type" value="Genomic_DNA"/>
</dbReference>
<name>A0A0R3M8Y3_9BRAD</name>
<comment type="caution">
    <text evidence="2">The sequence shown here is derived from an EMBL/GenBank/DDBJ whole genome shotgun (WGS) entry which is preliminary data.</text>
</comment>
<feature type="region of interest" description="Disordered" evidence="1">
    <location>
        <begin position="55"/>
        <end position="81"/>
    </location>
</feature>
<evidence type="ECO:0000313" key="3">
    <source>
        <dbReference type="Proteomes" id="UP000051913"/>
    </source>
</evidence>
<organism evidence="2 3">
    <name type="scientific">Bradyrhizobium valentinum</name>
    <dbReference type="NCBI Taxonomy" id="1518501"/>
    <lineage>
        <taxon>Bacteria</taxon>
        <taxon>Pseudomonadati</taxon>
        <taxon>Pseudomonadota</taxon>
        <taxon>Alphaproteobacteria</taxon>
        <taxon>Hyphomicrobiales</taxon>
        <taxon>Nitrobacteraceae</taxon>
        <taxon>Bradyrhizobium</taxon>
    </lineage>
</organism>
<protein>
    <submittedName>
        <fullName evidence="2">Uncharacterized protein</fullName>
    </submittedName>
</protein>
<dbReference type="RefSeq" id="WP_057848393.1">
    <property type="nucleotide sequence ID" value="NZ_LLXX01000006.1"/>
</dbReference>
<dbReference type="AlphaFoldDB" id="A0A0R3M8Y3"/>